<evidence type="ECO:0000259" key="4">
    <source>
        <dbReference type="Pfam" id="PF08236"/>
    </source>
</evidence>
<organism evidence="5 6">
    <name type="scientific">Rhinolophus ferrumequinum</name>
    <name type="common">Greater horseshoe bat</name>
    <dbReference type="NCBI Taxonomy" id="59479"/>
    <lineage>
        <taxon>Eukaryota</taxon>
        <taxon>Metazoa</taxon>
        <taxon>Chordata</taxon>
        <taxon>Craniata</taxon>
        <taxon>Vertebrata</taxon>
        <taxon>Euteleostomi</taxon>
        <taxon>Mammalia</taxon>
        <taxon>Eutheria</taxon>
        <taxon>Laurasiatheria</taxon>
        <taxon>Chiroptera</taxon>
        <taxon>Yinpterochiroptera</taxon>
        <taxon>Rhinolophoidea</taxon>
        <taxon>Rhinolophidae</taxon>
        <taxon>Rhinolophinae</taxon>
        <taxon>Rhinolophus</taxon>
    </lineage>
</organism>
<comment type="caution">
    <text evidence="5">The sequence shown here is derived from an EMBL/GenBank/DDBJ whole genome shotgun (WGS) entry which is preliminary data.</text>
</comment>
<reference evidence="5 6" key="1">
    <citation type="journal article" date="2020" name="Nature">
        <title>Six reference-quality genomes reveal evolution of bat adaptations.</title>
        <authorList>
            <person name="Jebb D."/>
            <person name="Huang Z."/>
            <person name="Pippel M."/>
            <person name="Hughes G.M."/>
            <person name="Lavrichenko K."/>
            <person name="Devanna P."/>
            <person name="Winkler S."/>
            <person name="Jermiin L.S."/>
            <person name="Skirmuntt E.C."/>
            <person name="Katzourakis A."/>
            <person name="Burkitt-Gray L."/>
            <person name="Ray D.A."/>
            <person name="Sullivan K.A.M."/>
            <person name="Roscito J.G."/>
            <person name="Kirilenko B.M."/>
            <person name="Davalos L.M."/>
            <person name="Corthals A.P."/>
            <person name="Power M.L."/>
            <person name="Jones G."/>
            <person name="Ransome R.D."/>
            <person name="Dechmann D.K.N."/>
            <person name="Locatelli A.G."/>
            <person name="Puechmaille S.J."/>
            <person name="Fedrigo O."/>
            <person name="Jarvis E.D."/>
            <person name="Hiller M."/>
            <person name="Vernes S.C."/>
            <person name="Myers E.W."/>
            <person name="Teeling E.C."/>
        </authorList>
    </citation>
    <scope>NUCLEOTIDE SEQUENCE [LARGE SCALE GENOMIC DNA]</scope>
    <source>
        <strain evidence="5">MRhiFer1</strain>
        <tissue evidence="5">Lung</tissue>
    </source>
</reference>
<feature type="domain" description="Set2 Rpb1 interacting" evidence="4">
    <location>
        <begin position="91"/>
        <end position="158"/>
    </location>
</feature>
<dbReference type="Proteomes" id="UP000585614">
    <property type="component" value="Unassembled WGS sequence"/>
</dbReference>
<dbReference type="EMBL" id="JACAGC010000020">
    <property type="protein sequence ID" value="KAF6299521.1"/>
    <property type="molecule type" value="Genomic_DNA"/>
</dbReference>
<accession>A0A7J7TFQ0</accession>
<dbReference type="GO" id="GO:0004386">
    <property type="term" value="F:helicase activity"/>
    <property type="evidence" value="ECO:0007669"/>
    <property type="project" value="UniProtKB-KW"/>
</dbReference>
<dbReference type="InterPro" id="IPR013257">
    <property type="entry name" value="SRI"/>
</dbReference>
<keyword evidence="2" id="KW-0539">Nucleus</keyword>
<gene>
    <name evidence="5" type="ORF">mRhiFer1_014229</name>
</gene>
<evidence type="ECO:0000256" key="1">
    <source>
        <dbReference type="ARBA" id="ARBA00004123"/>
    </source>
</evidence>
<dbReference type="Pfam" id="PF08236">
    <property type="entry name" value="SRI"/>
    <property type="match status" value="1"/>
</dbReference>
<keyword evidence="5" id="KW-0378">Hydrolase</keyword>
<feature type="region of interest" description="Disordered" evidence="3">
    <location>
        <begin position="1"/>
        <end position="83"/>
    </location>
</feature>
<name>A0A7J7TFQ0_RHIFE</name>
<evidence type="ECO:0000256" key="2">
    <source>
        <dbReference type="ARBA" id="ARBA00023242"/>
    </source>
</evidence>
<dbReference type="AlphaFoldDB" id="A0A7J7TFQ0"/>
<dbReference type="InterPro" id="IPR038190">
    <property type="entry name" value="SRI_sf"/>
</dbReference>
<protein>
    <submittedName>
        <fullName evidence="5">RecQ like helicase 5</fullName>
    </submittedName>
</protein>
<sequence>MPALPSASACPLRDWGPPEGQPTPTKETQRSKRPRSQQENPDSPVQKRLCPSASAPVLAEAKDNISASDQGTMNPTAPGSRQLSAPSISLKVAANIVVKCLTPFYKEGKFASKELFKAFARHLSHSLTQKPCPGRSVKEEAQNLIQQFFHGRARCESEADWHGLCGPQS</sequence>
<proteinExistence type="predicted"/>
<evidence type="ECO:0000313" key="5">
    <source>
        <dbReference type="EMBL" id="KAF6299521.1"/>
    </source>
</evidence>
<evidence type="ECO:0000256" key="3">
    <source>
        <dbReference type="SAM" id="MobiDB-lite"/>
    </source>
</evidence>
<dbReference type="GO" id="GO:0005694">
    <property type="term" value="C:chromosome"/>
    <property type="evidence" value="ECO:0007669"/>
    <property type="project" value="InterPro"/>
</dbReference>
<dbReference type="Gene3D" id="1.10.1740.100">
    <property type="entry name" value="Set2, Rpb1 interacting domain"/>
    <property type="match status" value="1"/>
</dbReference>
<keyword evidence="5" id="KW-0067">ATP-binding</keyword>
<feature type="compositionally biased region" description="Polar residues" evidence="3">
    <location>
        <begin position="65"/>
        <end position="83"/>
    </location>
</feature>
<keyword evidence="5" id="KW-0547">Nucleotide-binding</keyword>
<keyword evidence="5" id="KW-0347">Helicase</keyword>
<evidence type="ECO:0000313" key="6">
    <source>
        <dbReference type="Proteomes" id="UP000585614"/>
    </source>
</evidence>
<dbReference type="GO" id="GO:0006355">
    <property type="term" value="P:regulation of DNA-templated transcription"/>
    <property type="evidence" value="ECO:0007669"/>
    <property type="project" value="InterPro"/>
</dbReference>
<comment type="subcellular location">
    <subcellularLocation>
        <location evidence="1">Nucleus</location>
    </subcellularLocation>
</comment>